<feature type="non-terminal residue" evidence="2">
    <location>
        <position position="1"/>
    </location>
</feature>
<reference evidence="2" key="1">
    <citation type="journal article" date="2023" name="Plant J.">
        <title>Genome sequences and population genomics provide insights into the demographic history, inbreeding, and mutation load of two 'living fossil' tree species of Dipteronia.</title>
        <authorList>
            <person name="Feng Y."/>
            <person name="Comes H.P."/>
            <person name="Chen J."/>
            <person name="Zhu S."/>
            <person name="Lu R."/>
            <person name="Zhang X."/>
            <person name="Li P."/>
            <person name="Qiu J."/>
            <person name="Olsen K.M."/>
            <person name="Qiu Y."/>
        </authorList>
    </citation>
    <scope>NUCLEOTIDE SEQUENCE</scope>
    <source>
        <strain evidence="2">NBL</strain>
    </source>
</reference>
<dbReference type="InterPro" id="IPR058353">
    <property type="entry name" value="DUF8040"/>
</dbReference>
<evidence type="ECO:0000313" key="2">
    <source>
        <dbReference type="EMBL" id="KAK3210627.1"/>
    </source>
</evidence>
<proteinExistence type="predicted"/>
<name>A0AAE0AC97_9ROSI</name>
<dbReference type="AlphaFoldDB" id="A0AAE0AC97"/>
<organism evidence="2 3">
    <name type="scientific">Dipteronia sinensis</name>
    <dbReference type="NCBI Taxonomy" id="43782"/>
    <lineage>
        <taxon>Eukaryota</taxon>
        <taxon>Viridiplantae</taxon>
        <taxon>Streptophyta</taxon>
        <taxon>Embryophyta</taxon>
        <taxon>Tracheophyta</taxon>
        <taxon>Spermatophyta</taxon>
        <taxon>Magnoliopsida</taxon>
        <taxon>eudicotyledons</taxon>
        <taxon>Gunneridae</taxon>
        <taxon>Pentapetalae</taxon>
        <taxon>rosids</taxon>
        <taxon>malvids</taxon>
        <taxon>Sapindales</taxon>
        <taxon>Sapindaceae</taxon>
        <taxon>Hippocastanoideae</taxon>
        <taxon>Acereae</taxon>
        <taxon>Dipteronia</taxon>
    </lineage>
</organism>
<evidence type="ECO:0000259" key="1">
    <source>
        <dbReference type="Pfam" id="PF26138"/>
    </source>
</evidence>
<protein>
    <recommendedName>
        <fullName evidence="1">DUF8040 domain-containing protein</fullName>
    </recommendedName>
</protein>
<dbReference type="EMBL" id="JANJYJ010000005">
    <property type="protein sequence ID" value="KAK3210627.1"/>
    <property type="molecule type" value="Genomic_DNA"/>
</dbReference>
<dbReference type="Proteomes" id="UP001281410">
    <property type="component" value="Unassembled WGS sequence"/>
</dbReference>
<evidence type="ECO:0000313" key="3">
    <source>
        <dbReference type="Proteomes" id="UP001281410"/>
    </source>
</evidence>
<feature type="domain" description="DUF8040" evidence="1">
    <location>
        <begin position="62"/>
        <end position="137"/>
    </location>
</feature>
<gene>
    <name evidence="2" type="ORF">Dsin_015333</name>
</gene>
<accession>A0AAE0AC97</accession>
<comment type="caution">
    <text evidence="2">The sequence shown here is derived from an EMBL/GenBank/DDBJ whole genome shotgun (WGS) entry which is preliminary data.</text>
</comment>
<keyword evidence="3" id="KW-1185">Reference proteome</keyword>
<sequence>RIYRGNNLEDDEMSEEEDTEIDEEFYEAIKILLMAVQRVIHVVNELRVIEAGRQIERINNAFGYNYIHKALNDDPTIFQRVYRMYPDVFRKLYNILREKTHLEDTMFICVEEVLGQFLQIVDQNHRYCVIHNNFCRS</sequence>
<dbReference type="Pfam" id="PF26138">
    <property type="entry name" value="DUF8040"/>
    <property type="match status" value="1"/>
</dbReference>